<evidence type="ECO:0000259" key="6">
    <source>
        <dbReference type="PROSITE" id="PS51444"/>
    </source>
</evidence>
<feature type="region of interest" description="Disordered" evidence="3">
    <location>
        <begin position="255"/>
        <end position="278"/>
    </location>
</feature>
<dbReference type="SUPFAM" id="SSF48371">
    <property type="entry name" value="ARM repeat"/>
    <property type="match status" value="1"/>
</dbReference>
<dbReference type="Pfam" id="PF06367">
    <property type="entry name" value="Drf_FH3"/>
    <property type="match status" value="1"/>
</dbReference>
<feature type="region of interest" description="Disordered" evidence="3">
    <location>
        <begin position="1"/>
        <end position="148"/>
    </location>
</feature>
<dbReference type="Gene3D" id="1.25.10.10">
    <property type="entry name" value="Leucine-rich Repeat Variant"/>
    <property type="match status" value="1"/>
</dbReference>
<dbReference type="Gene3D" id="1.10.238.150">
    <property type="entry name" value="Formin, FH3 diaphanous domain"/>
    <property type="match status" value="1"/>
</dbReference>
<name>A0ABN8WN02_SACUV</name>
<feature type="compositionally biased region" description="Low complexity" evidence="3">
    <location>
        <begin position="31"/>
        <end position="47"/>
    </location>
</feature>
<dbReference type="InterPro" id="IPR051661">
    <property type="entry name" value="Actin_filament_regulator"/>
</dbReference>
<dbReference type="PROSITE" id="PS51231">
    <property type="entry name" value="DAD"/>
    <property type="match status" value="1"/>
</dbReference>
<dbReference type="InterPro" id="IPR014768">
    <property type="entry name" value="GBD/FH3_dom"/>
</dbReference>
<dbReference type="PROSITE" id="PS51232">
    <property type="entry name" value="GBD_FH3"/>
    <property type="match status" value="1"/>
</dbReference>
<dbReference type="SMART" id="SM01140">
    <property type="entry name" value="Drf_GBD"/>
    <property type="match status" value="1"/>
</dbReference>
<feature type="domain" description="GBD/FH3" evidence="5">
    <location>
        <begin position="174"/>
        <end position="699"/>
    </location>
</feature>
<keyword evidence="2" id="KW-0175">Coiled coil</keyword>
<feature type="compositionally biased region" description="Low complexity" evidence="3">
    <location>
        <begin position="257"/>
        <end position="278"/>
    </location>
</feature>
<feature type="compositionally biased region" description="Basic and acidic residues" evidence="3">
    <location>
        <begin position="1760"/>
        <end position="1778"/>
    </location>
</feature>
<dbReference type="SMART" id="SM00498">
    <property type="entry name" value="FH2"/>
    <property type="match status" value="1"/>
</dbReference>
<comment type="similarity">
    <text evidence="1">Belongs to the formin homology family. BNI1 subfamily.</text>
</comment>
<feature type="compositionally biased region" description="Polar residues" evidence="3">
    <location>
        <begin position="89"/>
        <end position="145"/>
    </location>
</feature>
<dbReference type="PANTHER" id="PTHR47102:SF2">
    <property type="entry name" value="PROTEIN BNI1"/>
    <property type="match status" value="1"/>
</dbReference>
<feature type="domain" description="FH2" evidence="6">
    <location>
        <begin position="1345"/>
        <end position="1763"/>
    </location>
</feature>
<dbReference type="InterPro" id="IPR016024">
    <property type="entry name" value="ARM-type_fold"/>
</dbReference>
<dbReference type="EMBL" id="OX365941">
    <property type="protein sequence ID" value="CAI4051092.1"/>
    <property type="molecule type" value="Genomic_DNA"/>
</dbReference>
<dbReference type="SUPFAM" id="SSF101447">
    <property type="entry name" value="Formin homology 2 domain (FH2 domain)"/>
    <property type="match status" value="1"/>
</dbReference>
<feature type="region of interest" description="Disordered" evidence="3">
    <location>
        <begin position="812"/>
        <end position="831"/>
    </location>
</feature>
<dbReference type="PROSITE" id="PS51444">
    <property type="entry name" value="FH2"/>
    <property type="match status" value="1"/>
</dbReference>
<protein>
    <submittedName>
        <fullName evidence="7">Uncharacterized protein</fullName>
    </submittedName>
</protein>
<sequence>MLKNSSSKNSNSKESNSTSSSGLFQNLKRLANSSASNSNAASPNNASEQQHPPVGQETSTSSASSSSFRRLNGPSRSTSTEARPLNKKATLNTQNLSQYMNGKISTDAPISSQHARSHSVQSKYSYSKRTSSQASNKLTRQHTGQSHSAASLLSLGSLTNLSKFTTPDGKIHLEMPSDPYEVEVLFEDIMYKRNIFQSLSGNKQEELMGYSTEKKWLIVKQDLQNELKKIRANTTSSSAASRTSIASDQHPILTANSTLSSPKSTLMTSTSSPTSTVYSNTLNHSTTLSSMGTSTPKGHNNKKIIAGSLKKQPSLNSMYRGGPEINTSASTLPGDRTNRPPIHYVQRILADKLTTDEMKDLWVTLRTEQLDWVDAFIDHQGHIAMANVLMNSIYKTAPREHLTKELLEKENSFFKCFRVLSMLSQGLYEFSTHRLMTDTVAEGLFSTKLVTRKMATEIFVCMLEKKNKNRFEAVLTALDKKFRIGQNLHMIQNFKKMPQYFSHLTLESHLKIIQAWLFAVEQTLDGRGKMGSLVGASDEFKNGGGENAILEYCQWTMVFINHLCSCSDNVNQRMLLRTKLENCGILRIMNKIKLLDYDKVIDQIELYDNNKLDDFNVKLEASNKAFNVDLKDPLSLLKNLWEICKGTDNEKLLVSLVQHLFLSSSKLIEENQNPSKLSKQLKLMDSLVTNVSVASTADEESNMNMAIQRLYDAMQTDEVARRAILESRTLTKKLEEIQAERDSLSEKLGKAEHGLVGQLENELHGRDRILAKNQRVMQQLESELEELKKKHLLEKHQQEVELRKMLTILNSRPEESSDLSKGTKDINPSLNSSEKANIQKVLQDGLSRAKKDYKDDSKKFGMTLQPNKRLKMLRMQMENIENEARQLEMTNFAEFEKERLEPPIEIKKPKIKHKKHKIKKSLVKTQGADMNKLNDLRRALAEIQMESNDISKFNVEERVNELFNEKKSLALKRLKELETKYKGFGIDFNVEEFIETPKKISINEENDVAYPSLDPKAYQSKLDEINRITDELLDLQTQVKQETEEEGDGETKSSSSSSDADDDEIYQDASPTQERRSEYSELSAGSGPGSFLDALSQKYGTGQNVTASAGLRDNHGSGHMPSNVEKSFINRLRKSTASSAPYLEELTQKVNKVEPFAQNKEGELVKDLSTENITVDGTFVSDKVERDVQKHVKNKVRKRSDDNEEDATTDTSYVSDSDSGVEAENPSITSSTLHPPPPPPPPIPLRLFGKVNQSPDKEKETEGDAAGEGTVVAAAAAPPPPPPPPPPPMGLFGQNNGGTPPPPPLPFVLSSTGPGAIPPAPPMMPASQMKSAVTSPLLPQSPSLFEKYPRPHKKLKQLHWEKIDSTDNSIWGSGKAEKFADDLYEKGVLADLEKAFAAREIKSLATKRKEDLQKVTFLSRDISQQFGINLHMYSSLSVVDLVKKVLKCDRDFLQTPSVVEFLSKPEITEVSVNLARNYAPYSTDWEGVRDLEDAKPPEKDPNDLQRADQIYLQLMVNLESYWGSRMRALTVVTSYEKEYNELLAKLRKVDRAVGALQESDNLRNVFNVILAVGNFMNDTSKQAQGFKLSTLQRLTFIKDTNNSMTFLNYVEKIIRLNYPSFNDFLNELEPVLDVVKVSIEQLVNDCKDFSQSIVNVERSVEIGNLSDSSKFHPLDKVLIKTLPVLPEARRKGDLLEDEVKLTIMEFESLMQTYGEDSGDKFAKISFFKKFADFVNEYKRAQSQNLAAEDEERLYEKHKKMVEEQQKRAQEKEKHREDNASPEGNEEEETEDRRAVMDKLLEQLKNAGPAKSDPSSARKRALVRKKYISDKDNSAQVLNDLDNEEGSILYSPEATTPDTDTVVHAESPTPLATRGFMNTPEDLPSPSKASALEDQEEITDRARMLLKELRGSDTPVKQNSILDEHLEKLRARKERANGETNTGNKLSFK</sequence>
<dbReference type="InterPro" id="IPR042201">
    <property type="entry name" value="FH2_Formin_sf"/>
</dbReference>
<evidence type="ECO:0000256" key="3">
    <source>
        <dbReference type="SAM" id="MobiDB-lite"/>
    </source>
</evidence>
<feature type="coiled-coil region" evidence="2">
    <location>
        <begin position="720"/>
        <end position="797"/>
    </location>
</feature>
<evidence type="ECO:0000259" key="4">
    <source>
        <dbReference type="PROSITE" id="PS51231"/>
    </source>
</evidence>
<feature type="domain" description="DAD" evidence="4">
    <location>
        <begin position="1790"/>
        <end position="1821"/>
    </location>
</feature>
<evidence type="ECO:0000313" key="7">
    <source>
        <dbReference type="EMBL" id="CAI4051092.1"/>
    </source>
</evidence>
<feature type="region of interest" description="Disordered" evidence="3">
    <location>
        <begin position="1039"/>
        <end position="1095"/>
    </location>
</feature>
<dbReference type="InterPro" id="IPR015425">
    <property type="entry name" value="FH2_Formin"/>
</dbReference>
<dbReference type="Gene3D" id="6.10.30.50">
    <property type="match status" value="1"/>
</dbReference>
<dbReference type="InterPro" id="IPR010472">
    <property type="entry name" value="FH3_dom"/>
</dbReference>
<dbReference type="PANTHER" id="PTHR47102">
    <property type="entry name" value="PROTEIN BNI1"/>
    <property type="match status" value="1"/>
</dbReference>
<dbReference type="Pfam" id="PF06371">
    <property type="entry name" value="Drf_GBD"/>
    <property type="match status" value="1"/>
</dbReference>
<keyword evidence="8" id="KW-1185">Reference proteome</keyword>
<reference evidence="7" key="1">
    <citation type="submission" date="2022-10" db="EMBL/GenBank/DDBJ databases">
        <authorList>
            <person name="Byrne P K."/>
        </authorList>
    </citation>
    <scope>NUCLEOTIDE SEQUENCE</scope>
    <source>
        <strain evidence="7">ZP964</strain>
    </source>
</reference>
<evidence type="ECO:0000256" key="1">
    <source>
        <dbReference type="ARBA" id="ARBA00037935"/>
    </source>
</evidence>
<feature type="region of interest" description="Disordered" evidence="3">
    <location>
        <begin position="1171"/>
        <end position="1304"/>
    </location>
</feature>
<feature type="compositionally biased region" description="Low complexity" evidence="3">
    <location>
        <begin position="58"/>
        <end position="67"/>
    </location>
</feature>
<accession>A0ABN8WN02</accession>
<feature type="region of interest" description="Disordered" evidence="3">
    <location>
        <begin position="1760"/>
        <end position="1792"/>
    </location>
</feature>
<dbReference type="InterPro" id="IPR014767">
    <property type="entry name" value="DAD_dom"/>
</dbReference>
<feature type="region of interest" description="Disordered" evidence="3">
    <location>
        <begin position="1869"/>
        <end position="1893"/>
    </location>
</feature>
<proteinExistence type="inferred from homology"/>
<dbReference type="SMART" id="SM01139">
    <property type="entry name" value="Drf_FH3"/>
    <property type="match status" value="1"/>
</dbReference>
<dbReference type="Proteomes" id="UP001162085">
    <property type="component" value="Chromosome 14"/>
</dbReference>
<evidence type="ECO:0000256" key="2">
    <source>
        <dbReference type="SAM" id="Coils"/>
    </source>
</evidence>
<evidence type="ECO:0000259" key="5">
    <source>
        <dbReference type="PROSITE" id="PS51232"/>
    </source>
</evidence>
<feature type="compositionally biased region" description="Pro residues" evidence="3">
    <location>
        <begin position="1277"/>
        <end position="1289"/>
    </location>
</feature>
<dbReference type="InterPro" id="IPR011989">
    <property type="entry name" value="ARM-like"/>
</dbReference>
<feature type="compositionally biased region" description="Low complexity" evidence="3">
    <location>
        <begin position="1209"/>
        <end position="1218"/>
    </location>
</feature>
<feature type="compositionally biased region" description="Low complexity" evidence="3">
    <location>
        <begin position="1"/>
        <end position="21"/>
    </location>
</feature>
<dbReference type="Pfam" id="PF02181">
    <property type="entry name" value="FH2"/>
    <property type="match status" value="1"/>
</dbReference>
<gene>
    <name evidence="7" type="primary">SUVZ14G0640</name>
    <name evidence="7" type="ORF">SUVZ_14G0640</name>
</gene>
<dbReference type="InterPro" id="IPR010473">
    <property type="entry name" value="GTPase-bd"/>
</dbReference>
<evidence type="ECO:0000313" key="8">
    <source>
        <dbReference type="Proteomes" id="UP001162085"/>
    </source>
</evidence>
<feature type="compositionally biased region" description="Pro residues" evidence="3">
    <location>
        <begin position="1234"/>
        <end position="1244"/>
    </location>
</feature>
<organism evidence="7 8">
    <name type="scientific">Saccharomyces uvarum</name>
    <name type="common">Yeast</name>
    <name type="synonym">Saccharomyces bayanus var. uvarum</name>
    <dbReference type="NCBI Taxonomy" id="230603"/>
    <lineage>
        <taxon>Eukaryota</taxon>
        <taxon>Fungi</taxon>
        <taxon>Dikarya</taxon>
        <taxon>Ascomycota</taxon>
        <taxon>Saccharomycotina</taxon>
        <taxon>Saccharomycetes</taxon>
        <taxon>Saccharomycetales</taxon>
        <taxon>Saccharomycetaceae</taxon>
        <taxon>Saccharomyces</taxon>
    </lineage>
</organism>
<dbReference type="Gene3D" id="1.20.58.2220">
    <property type="entry name" value="Formin, FH2 domain"/>
    <property type="match status" value="1"/>
</dbReference>